<dbReference type="Pfam" id="PF16064">
    <property type="entry name" value="DUF4806"/>
    <property type="match status" value="1"/>
</dbReference>
<dbReference type="AlphaFoldDB" id="A0A336LAP8"/>
<dbReference type="InterPro" id="IPR032071">
    <property type="entry name" value="DUF4806"/>
</dbReference>
<name>A0A336LAP8_CULSO</name>
<reference evidence="3" key="2">
    <citation type="submission" date="2018-07" db="EMBL/GenBank/DDBJ databases">
        <authorList>
            <person name="Quirk P.G."/>
            <person name="Krulwich T.A."/>
        </authorList>
    </citation>
    <scope>NUCLEOTIDE SEQUENCE</scope>
</reference>
<dbReference type="VEuPathDB" id="VectorBase:CSON007750"/>
<evidence type="ECO:0000313" key="2">
    <source>
        <dbReference type="EMBL" id="SSX14896.1"/>
    </source>
</evidence>
<evidence type="ECO:0000259" key="1">
    <source>
        <dbReference type="Pfam" id="PF16064"/>
    </source>
</evidence>
<feature type="domain" description="DUF4806" evidence="1">
    <location>
        <begin position="200"/>
        <end position="283"/>
    </location>
</feature>
<sequence length="324" mass="37691">MTEFCKNCRKNVFYNKKSEYKSASGSYAESKLESDMKDMMLRMDKMQEMMSKILNSLPNVLPNQHELIEAMQVTTTPSSPVKSMQCTSQSSYDECIAKKAVMNIEGDDVMISESYVGEEQFKGHGITLKRLPSLILDQPTDTDSVGFISSTSCENSQDTCSDDMFHESFLEVAMKQMVADEELELLSDIDNVYHLENLHQTFPMLHQEELDAMEEQMKVNESYKEQLVKELKLVRLSMGVSCDFADVLEKLMDRELLHYYNWYGNQGKKSLQRYKIFNQLLREITVPPKGKTFDDIMHRALTVSHRRKNNQVYRKKRKIDSYYK</sequence>
<organism evidence="2">
    <name type="scientific">Culicoides sonorensis</name>
    <name type="common">Biting midge</name>
    <dbReference type="NCBI Taxonomy" id="179676"/>
    <lineage>
        <taxon>Eukaryota</taxon>
        <taxon>Metazoa</taxon>
        <taxon>Ecdysozoa</taxon>
        <taxon>Arthropoda</taxon>
        <taxon>Hexapoda</taxon>
        <taxon>Insecta</taxon>
        <taxon>Pterygota</taxon>
        <taxon>Neoptera</taxon>
        <taxon>Endopterygota</taxon>
        <taxon>Diptera</taxon>
        <taxon>Nematocera</taxon>
        <taxon>Chironomoidea</taxon>
        <taxon>Ceratopogonidae</taxon>
        <taxon>Ceratopogoninae</taxon>
        <taxon>Culicoides</taxon>
        <taxon>Monoculicoides</taxon>
    </lineage>
</organism>
<dbReference type="EMBL" id="UFQS01002921">
    <property type="protein sequence ID" value="SSX14896.1"/>
    <property type="molecule type" value="Genomic_DNA"/>
</dbReference>
<protein>
    <submittedName>
        <fullName evidence="2">CSON007750 protein</fullName>
    </submittedName>
</protein>
<proteinExistence type="predicted"/>
<accession>A0A336LAP8</accession>
<dbReference type="EMBL" id="UFQT01002921">
    <property type="protein sequence ID" value="SSX34283.1"/>
    <property type="molecule type" value="Genomic_DNA"/>
</dbReference>
<reference evidence="2" key="1">
    <citation type="submission" date="2018-04" db="EMBL/GenBank/DDBJ databases">
        <authorList>
            <person name="Go L.Y."/>
            <person name="Mitchell J.A."/>
        </authorList>
    </citation>
    <scope>NUCLEOTIDE SEQUENCE</scope>
    <source>
        <tissue evidence="2">Whole organism</tissue>
    </source>
</reference>
<evidence type="ECO:0000313" key="3">
    <source>
        <dbReference type="EMBL" id="SSX34283.1"/>
    </source>
</evidence>
<gene>
    <name evidence="2" type="primary">CSON007750</name>
</gene>